<dbReference type="Gene3D" id="2.60.200.20">
    <property type="match status" value="1"/>
</dbReference>
<name>A0A538TRY6_UNCEI</name>
<dbReference type="InterPro" id="IPR008984">
    <property type="entry name" value="SMAD_FHA_dom_sf"/>
</dbReference>
<gene>
    <name evidence="2" type="ORF">E6K77_01340</name>
</gene>
<dbReference type="PANTHER" id="PTHR41913:SF1">
    <property type="entry name" value="DUF1684 DOMAIN-CONTAINING PROTEIN"/>
    <property type="match status" value="1"/>
</dbReference>
<dbReference type="Pfam" id="PF07920">
    <property type="entry name" value="DUF1684"/>
    <property type="match status" value="1"/>
</dbReference>
<feature type="chain" id="PRO_5022006580" evidence="1">
    <location>
        <begin position="34"/>
        <end position="328"/>
    </location>
</feature>
<keyword evidence="1" id="KW-0732">Signal</keyword>
<dbReference type="EMBL" id="VBOX01000009">
    <property type="protein sequence ID" value="TMQ66393.1"/>
    <property type="molecule type" value="Genomic_DNA"/>
</dbReference>
<proteinExistence type="predicted"/>
<dbReference type="InterPro" id="IPR012467">
    <property type="entry name" value="DUF1684"/>
</dbReference>
<dbReference type="SUPFAM" id="SSF49879">
    <property type="entry name" value="SMAD/FHA domain"/>
    <property type="match status" value="1"/>
</dbReference>
<sequence length="328" mass="36122">MTTRSVVSRASRAFPLVVLLLAGLLASHPGVSGGGSDATGAGGKVPPGMSAVEADTLLKSYAKDRAETDEWLKTSSTSYLATIQRRDFGDRASLTVGGAPGNDVRIEDPDVKPRHLRVTVMGDSFRVEALDPGARFKVKDVEMTSATLAGSGIKVGRFSLRLSHQRFPAIIVFDPQSPRFKLYKGMRWFTPDLSYHIVTALTNNPKPDTTIILSTRGNRRRAVRVGWFDFKIKGTSCRLEATRLLEPGVGEKEFGLFFTDATTGKQTYSVGRYLDAKPLPDGRYVLDFNMCYDPACAYSDHYNCPIPPRENRLKVAIRAGQMDAHYMH</sequence>
<organism evidence="2 3">
    <name type="scientific">Eiseniibacteriota bacterium</name>
    <dbReference type="NCBI Taxonomy" id="2212470"/>
    <lineage>
        <taxon>Bacteria</taxon>
        <taxon>Candidatus Eiseniibacteriota</taxon>
    </lineage>
</organism>
<accession>A0A538TRY6</accession>
<evidence type="ECO:0000313" key="3">
    <source>
        <dbReference type="Proteomes" id="UP000317366"/>
    </source>
</evidence>
<dbReference type="Proteomes" id="UP000317366">
    <property type="component" value="Unassembled WGS sequence"/>
</dbReference>
<evidence type="ECO:0000313" key="2">
    <source>
        <dbReference type="EMBL" id="TMQ66393.1"/>
    </source>
</evidence>
<dbReference type="AlphaFoldDB" id="A0A538TRY6"/>
<feature type="signal peptide" evidence="1">
    <location>
        <begin position="1"/>
        <end position="33"/>
    </location>
</feature>
<protein>
    <submittedName>
        <fullName evidence="2">DUF1684 domain-containing protein</fullName>
    </submittedName>
</protein>
<dbReference type="PANTHER" id="PTHR41913">
    <property type="entry name" value="DUF1684 DOMAIN-CONTAINING PROTEIN"/>
    <property type="match status" value="1"/>
</dbReference>
<evidence type="ECO:0000256" key="1">
    <source>
        <dbReference type="SAM" id="SignalP"/>
    </source>
</evidence>
<reference evidence="2 3" key="1">
    <citation type="journal article" date="2019" name="Nat. Microbiol.">
        <title>Mediterranean grassland soil C-N compound turnover is dependent on rainfall and depth, and is mediated by genomically divergent microorganisms.</title>
        <authorList>
            <person name="Diamond S."/>
            <person name="Andeer P.F."/>
            <person name="Li Z."/>
            <person name="Crits-Christoph A."/>
            <person name="Burstein D."/>
            <person name="Anantharaman K."/>
            <person name="Lane K.R."/>
            <person name="Thomas B.C."/>
            <person name="Pan C."/>
            <person name="Northen T.R."/>
            <person name="Banfield J.F."/>
        </authorList>
    </citation>
    <scope>NUCLEOTIDE SEQUENCE [LARGE SCALE GENOMIC DNA]</scope>
    <source>
        <strain evidence="2">WS_7</strain>
    </source>
</reference>
<comment type="caution">
    <text evidence="2">The sequence shown here is derived from an EMBL/GenBank/DDBJ whole genome shotgun (WGS) entry which is preliminary data.</text>
</comment>